<evidence type="ECO:0000313" key="8">
    <source>
        <dbReference type="Proteomes" id="UP000472262"/>
    </source>
</evidence>
<dbReference type="Proteomes" id="UP000472262">
    <property type="component" value="Unassembled WGS sequence"/>
</dbReference>
<comment type="subcellular location">
    <subcellularLocation>
        <location evidence="1">Nucleus</location>
    </subcellularLocation>
</comment>
<dbReference type="Ensembl" id="ENSSGRT00000067024.1">
    <property type="protein sequence ID" value="ENSSGRP00000062847.1"/>
    <property type="gene ID" value="ENSSGRG00000032486.1"/>
</dbReference>
<keyword evidence="2" id="KW-0235">DNA replication</keyword>
<evidence type="ECO:0000256" key="3">
    <source>
        <dbReference type="ARBA" id="ARBA00023125"/>
    </source>
</evidence>
<accession>A0A672PGL7</accession>
<evidence type="ECO:0000256" key="6">
    <source>
        <dbReference type="ARBA" id="ARBA00038447"/>
    </source>
</evidence>
<dbReference type="OrthoDB" id="121932at2759"/>
<dbReference type="InterPro" id="IPR018607">
    <property type="entry name" value="Ctf8"/>
</dbReference>
<dbReference type="PANTHER" id="PTHR28605">
    <property type="entry name" value="CTF8, CHROMOSOME TRANSMISSION FIDELITY FACTOR 8 HOMOLOG (S. CEREVISIAE)"/>
    <property type="match status" value="1"/>
</dbReference>
<dbReference type="KEGG" id="sgh:107583916"/>
<keyword evidence="3" id="KW-0238">DNA-binding</keyword>
<keyword evidence="8" id="KW-1185">Reference proteome</keyword>
<dbReference type="InParanoid" id="A0A672PGL7"/>
<evidence type="ECO:0000256" key="1">
    <source>
        <dbReference type="ARBA" id="ARBA00004123"/>
    </source>
</evidence>
<dbReference type="GeneID" id="107583916"/>
<evidence type="ECO:0000313" key="7">
    <source>
        <dbReference type="Ensembl" id="ENSSGRP00000062847.1"/>
    </source>
</evidence>
<reference evidence="7" key="1">
    <citation type="submission" date="2025-08" db="UniProtKB">
        <authorList>
            <consortium name="Ensembl"/>
        </authorList>
    </citation>
    <scope>IDENTIFICATION</scope>
</reference>
<keyword evidence="4" id="KW-0539">Nucleus</keyword>
<dbReference type="Pfam" id="PF09696">
    <property type="entry name" value="Ctf8"/>
    <property type="match status" value="1"/>
</dbReference>
<dbReference type="GO" id="GO:0007064">
    <property type="term" value="P:mitotic sister chromatid cohesion"/>
    <property type="evidence" value="ECO:0007669"/>
    <property type="project" value="InterPro"/>
</dbReference>
<name>A0A672PGL7_SINGR</name>
<keyword evidence="5" id="KW-0131">Cell cycle</keyword>
<comment type="similarity">
    <text evidence="6">Belongs to the CTF8 family.</text>
</comment>
<dbReference type="GO" id="GO:0003677">
    <property type="term" value="F:DNA binding"/>
    <property type="evidence" value="ECO:0007669"/>
    <property type="project" value="UniProtKB-KW"/>
</dbReference>
<dbReference type="RefSeq" id="XP_016125750.1">
    <property type="nucleotide sequence ID" value="XM_016270264.1"/>
</dbReference>
<sequence>MVYKCLLEMVFGVFCSKAGEGPAEWLLVELQGEMVSRQNTGLAGNLMGDLHYTKEGVPVLVVGHHILYGKQVKLEKPFAVLMKHSGLPQDEEENMETNQENPTSYTVSALIKKKLIFKTRPKPIITNVPKKV</sequence>
<evidence type="ECO:0000256" key="5">
    <source>
        <dbReference type="ARBA" id="ARBA00023306"/>
    </source>
</evidence>
<dbReference type="AlphaFoldDB" id="A0A672PGL7"/>
<dbReference type="OMA" id="KMVFAKR"/>
<evidence type="ECO:0000256" key="4">
    <source>
        <dbReference type="ARBA" id="ARBA00023242"/>
    </source>
</evidence>
<proteinExistence type="inferred from homology"/>
<gene>
    <name evidence="7" type="primary">LOC107583916</name>
</gene>
<organism evidence="7 8">
    <name type="scientific">Sinocyclocheilus grahami</name>
    <name type="common">Dianchi golden-line fish</name>
    <name type="synonym">Barbus grahami</name>
    <dbReference type="NCBI Taxonomy" id="75366"/>
    <lineage>
        <taxon>Eukaryota</taxon>
        <taxon>Metazoa</taxon>
        <taxon>Chordata</taxon>
        <taxon>Craniata</taxon>
        <taxon>Vertebrata</taxon>
        <taxon>Euteleostomi</taxon>
        <taxon>Actinopterygii</taxon>
        <taxon>Neopterygii</taxon>
        <taxon>Teleostei</taxon>
        <taxon>Ostariophysi</taxon>
        <taxon>Cypriniformes</taxon>
        <taxon>Cyprinidae</taxon>
        <taxon>Cyprininae</taxon>
        <taxon>Sinocyclocheilus</taxon>
    </lineage>
</organism>
<dbReference type="PANTHER" id="PTHR28605:SF1">
    <property type="entry name" value="CHROMOSOME TRANSMISSION FIDELITY FACTOR 8"/>
    <property type="match status" value="1"/>
</dbReference>
<dbReference type="FunCoup" id="A0A672PGL7">
    <property type="interactions" value="1029"/>
</dbReference>
<evidence type="ECO:0000256" key="2">
    <source>
        <dbReference type="ARBA" id="ARBA00022705"/>
    </source>
</evidence>
<dbReference type="GO" id="GO:0006260">
    <property type="term" value="P:DNA replication"/>
    <property type="evidence" value="ECO:0007669"/>
    <property type="project" value="UniProtKB-KW"/>
</dbReference>
<dbReference type="GO" id="GO:0031390">
    <property type="term" value="C:Ctf18 RFC-like complex"/>
    <property type="evidence" value="ECO:0007669"/>
    <property type="project" value="InterPro"/>
</dbReference>
<protein>
    <submittedName>
        <fullName evidence="7">Chromosome transmission fidelity protein 8 homolog</fullName>
    </submittedName>
</protein>
<reference evidence="7" key="2">
    <citation type="submission" date="2025-09" db="UniProtKB">
        <authorList>
            <consortium name="Ensembl"/>
        </authorList>
    </citation>
    <scope>IDENTIFICATION</scope>
</reference>